<evidence type="ECO:0000313" key="10">
    <source>
        <dbReference type="Ensembl" id="ENSEBUP00000008004.1"/>
    </source>
</evidence>
<dbReference type="GeneTree" id="ENSGT00940000164047"/>
<keyword evidence="11" id="KW-1185">Reference proteome</keyword>
<evidence type="ECO:0000313" key="11">
    <source>
        <dbReference type="Proteomes" id="UP000694388"/>
    </source>
</evidence>
<feature type="transmembrane region" description="Helical" evidence="7">
    <location>
        <begin position="231"/>
        <end position="250"/>
    </location>
</feature>
<dbReference type="OMA" id="FINICRL"/>
<keyword evidence="4 7" id="KW-1133">Transmembrane helix</keyword>
<dbReference type="GO" id="GO:0050982">
    <property type="term" value="P:detection of mechanical stimulus"/>
    <property type="evidence" value="ECO:0007669"/>
    <property type="project" value="TreeGrafter"/>
</dbReference>
<evidence type="ECO:0000256" key="5">
    <source>
        <dbReference type="ARBA" id="ARBA00023136"/>
    </source>
</evidence>
<dbReference type="InterPro" id="IPR013122">
    <property type="entry name" value="PKD1_2_channel"/>
</dbReference>
<dbReference type="Ensembl" id="ENSEBUT00000008496.1">
    <property type="protein sequence ID" value="ENSEBUP00000008004.1"/>
    <property type="gene ID" value="ENSEBUG00000005215.1"/>
</dbReference>
<dbReference type="InterPro" id="IPR003915">
    <property type="entry name" value="PKD_2"/>
</dbReference>
<protein>
    <recommendedName>
        <fullName evidence="12">Polycystic kidney disease 2-like 1 protein</fullName>
    </recommendedName>
</protein>
<dbReference type="InterPro" id="IPR051223">
    <property type="entry name" value="Polycystin"/>
</dbReference>
<evidence type="ECO:0000259" key="8">
    <source>
        <dbReference type="Pfam" id="PF08016"/>
    </source>
</evidence>
<comment type="subcellular location">
    <subcellularLocation>
        <location evidence="1">Membrane</location>
        <topology evidence="1">Multi-pass membrane protein</topology>
    </subcellularLocation>
</comment>
<feature type="domain" description="Polycystin" evidence="9">
    <location>
        <begin position="8"/>
        <end position="131"/>
    </location>
</feature>
<comment type="similarity">
    <text evidence="2">Belongs to the polycystin family.</text>
</comment>
<evidence type="ECO:0000256" key="7">
    <source>
        <dbReference type="SAM" id="Phobius"/>
    </source>
</evidence>
<keyword evidence="5 7" id="KW-0472">Membrane</keyword>
<keyword evidence="3 7" id="KW-0812">Transmembrane</keyword>
<organism evidence="10 11">
    <name type="scientific">Eptatretus burgeri</name>
    <name type="common">Inshore hagfish</name>
    <dbReference type="NCBI Taxonomy" id="7764"/>
    <lineage>
        <taxon>Eukaryota</taxon>
        <taxon>Metazoa</taxon>
        <taxon>Chordata</taxon>
        <taxon>Craniata</taxon>
        <taxon>Vertebrata</taxon>
        <taxon>Cyclostomata</taxon>
        <taxon>Myxini</taxon>
        <taxon>Myxiniformes</taxon>
        <taxon>Myxinidae</taxon>
        <taxon>Eptatretinae</taxon>
        <taxon>Eptatretus</taxon>
    </lineage>
</organism>
<feature type="transmembrane region" description="Helical" evidence="7">
    <location>
        <begin position="138"/>
        <end position="158"/>
    </location>
</feature>
<proteinExistence type="inferred from homology"/>
<feature type="domain" description="Polycystin cation channel PKD1/PKD2" evidence="8">
    <location>
        <begin position="142"/>
        <end position="356"/>
    </location>
</feature>
<dbReference type="PANTHER" id="PTHR10877">
    <property type="entry name" value="POLYCYSTIN FAMILY MEMBER"/>
    <property type="match status" value="1"/>
</dbReference>
<reference evidence="10" key="1">
    <citation type="submission" date="2025-08" db="UniProtKB">
        <authorList>
            <consortium name="Ensembl"/>
        </authorList>
    </citation>
    <scope>IDENTIFICATION</scope>
</reference>
<dbReference type="GO" id="GO:0005262">
    <property type="term" value="F:calcium channel activity"/>
    <property type="evidence" value="ECO:0007669"/>
    <property type="project" value="TreeGrafter"/>
</dbReference>
<evidence type="ECO:0008006" key="12">
    <source>
        <dbReference type="Google" id="ProtNLM"/>
    </source>
</evidence>
<dbReference type="Gene3D" id="1.10.287.70">
    <property type="match status" value="1"/>
</dbReference>
<accession>A0A8C4Q063</accession>
<evidence type="ECO:0000259" key="9">
    <source>
        <dbReference type="Pfam" id="PF20519"/>
    </source>
</evidence>
<name>A0A8C4Q063_EPTBU</name>
<dbReference type="PRINTS" id="PR01433">
    <property type="entry name" value="POLYCYSTIN2"/>
</dbReference>
<dbReference type="Pfam" id="PF08016">
    <property type="entry name" value="PKD_channel"/>
    <property type="match status" value="1"/>
</dbReference>
<dbReference type="GO" id="GO:0005509">
    <property type="term" value="F:calcium ion binding"/>
    <property type="evidence" value="ECO:0007669"/>
    <property type="project" value="InterPro"/>
</dbReference>
<sequence>MLFCIEVQETYKQNKGAFAEQWRLLLNTNQSHNQERESYWRYEAKPGHFHKGLLNTYSEGGYIVDLQIFENMTTTIEYLKEVFWIDSNTTVVMIEFVLYNGNIGLFVHALFTFEFLTMGKYFSDFYFTFFHLYTDDYTMFWILMVMYLVYLLMTLYFIFHEIQNLITQKIHYLKNGQAWMNAFINICRLSAIVLFYQKIGIQERTYASYKNNPEVFTSFSDLAYNHALRRIILAILVFLASLKIFGLFKVNRYMAQIVEATSSCMHKLRDFCILFIVVLGAFAGLFFLTFADKLPNFRSFPQTFSTLFAILLGKAAYQELYTAAGNVAPIFYFLFMSVFSIIMLNILAVIVGENYQHATTNSTSIEEETFSPVMKNAVNFGKKMAKKIHA</sequence>
<dbReference type="InterPro" id="IPR046791">
    <property type="entry name" value="Polycystin_dom"/>
</dbReference>
<dbReference type="PANTHER" id="PTHR10877:SF150">
    <property type="entry name" value="REJ DOMAIN-CONTAINING PROTEIN"/>
    <property type="match status" value="1"/>
</dbReference>
<evidence type="ECO:0000256" key="2">
    <source>
        <dbReference type="ARBA" id="ARBA00007200"/>
    </source>
</evidence>
<evidence type="ECO:0000256" key="4">
    <source>
        <dbReference type="ARBA" id="ARBA00022989"/>
    </source>
</evidence>
<evidence type="ECO:0000256" key="1">
    <source>
        <dbReference type="ARBA" id="ARBA00004141"/>
    </source>
</evidence>
<feature type="transmembrane region" description="Helical" evidence="7">
    <location>
        <begin position="330"/>
        <end position="351"/>
    </location>
</feature>
<dbReference type="GO" id="GO:0016020">
    <property type="term" value="C:membrane"/>
    <property type="evidence" value="ECO:0007669"/>
    <property type="project" value="UniProtKB-SubCell"/>
</dbReference>
<dbReference type="AlphaFoldDB" id="A0A8C4Q063"/>
<evidence type="ECO:0000256" key="6">
    <source>
        <dbReference type="ARBA" id="ARBA00023180"/>
    </source>
</evidence>
<dbReference type="Proteomes" id="UP000694388">
    <property type="component" value="Unplaced"/>
</dbReference>
<keyword evidence="6" id="KW-0325">Glycoprotein</keyword>
<feature type="transmembrane region" description="Helical" evidence="7">
    <location>
        <begin position="271"/>
        <end position="291"/>
    </location>
</feature>
<dbReference type="Pfam" id="PF20519">
    <property type="entry name" value="Polycystin_dom"/>
    <property type="match status" value="1"/>
</dbReference>
<feature type="transmembrane region" description="Helical" evidence="7">
    <location>
        <begin position="97"/>
        <end position="118"/>
    </location>
</feature>
<feature type="transmembrane region" description="Helical" evidence="7">
    <location>
        <begin position="178"/>
        <end position="196"/>
    </location>
</feature>
<evidence type="ECO:0000256" key="3">
    <source>
        <dbReference type="ARBA" id="ARBA00022692"/>
    </source>
</evidence>
<reference evidence="10" key="2">
    <citation type="submission" date="2025-09" db="UniProtKB">
        <authorList>
            <consortium name="Ensembl"/>
        </authorList>
    </citation>
    <scope>IDENTIFICATION</scope>
</reference>